<reference evidence="1" key="2">
    <citation type="submission" date="2021-12" db="EMBL/GenBank/DDBJ databases">
        <title>Resequencing data analysis of finger millet.</title>
        <authorList>
            <person name="Hatakeyama M."/>
            <person name="Aluri S."/>
            <person name="Balachadran M.T."/>
            <person name="Sivarajan S.R."/>
            <person name="Poveda L."/>
            <person name="Shimizu-Inatsugi R."/>
            <person name="Schlapbach R."/>
            <person name="Sreeman S.M."/>
            <person name="Shimizu K.K."/>
        </authorList>
    </citation>
    <scope>NUCLEOTIDE SEQUENCE</scope>
</reference>
<keyword evidence="2" id="KW-1185">Reference proteome</keyword>
<reference evidence="1" key="1">
    <citation type="journal article" date="2018" name="DNA Res.">
        <title>Multiple hybrid de novo genome assembly of finger millet, an orphan allotetraploid crop.</title>
        <authorList>
            <person name="Hatakeyama M."/>
            <person name="Aluri S."/>
            <person name="Balachadran M.T."/>
            <person name="Sivarajan S.R."/>
            <person name="Patrignani A."/>
            <person name="Gruter S."/>
            <person name="Poveda L."/>
            <person name="Shimizu-Inatsugi R."/>
            <person name="Baeten J."/>
            <person name="Francoijs K.J."/>
            <person name="Nataraja K.N."/>
            <person name="Reddy Y.A.N."/>
            <person name="Phadnis S."/>
            <person name="Ravikumar R.L."/>
            <person name="Schlapbach R."/>
            <person name="Sreeman S.M."/>
            <person name="Shimizu K.K."/>
        </authorList>
    </citation>
    <scope>NUCLEOTIDE SEQUENCE</scope>
</reference>
<organism evidence="1 2">
    <name type="scientific">Eleusine coracana subsp. coracana</name>
    <dbReference type="NCBI Taxonomy" id="191504"/>
    <lineage>
        <taxon>Eukaryota</taxon>
        <taxon>Viridiplantae</taxon>
        <taxon>Streptophyta</taxon>
        <taxon>Embryophyta</taxon>
        <taxon>Tracheophyta</taxon>
        <taxon>Spermatophyta</taxon>
        <taxon>Magnoliopsida</taxon>
        <taxon>Liliopsida</taxon>
        <taxon>Poales</taxon>
        <taxon>Poaceae</taxon>
        <taxon>PACMAD clade</taxon>
        <taxon>Chloridoideae</taxon>
        <taxon>Cynodonteae</taxon>
        <taxon>Eleusininae</taxon>
        <taxon>Eleusine</taxon>
    </lineage>
</organism>
<dbReference type="PANTHER" id="PTHR34223:SF65">
    <property type="entry name" value="OS04G0440300 PROTEIN"/>
    <property type="match status" value="1"/>
</dbReference>
<dbReference type="PANTHER" id="PTHR34223">
    <property type="entry name" value="OS11G0201299 PROTEIN"/>
    <property type="match status" value="1"/>
</dbReference>
<dbReference type="SUPFAM" id="SSF81383">
    <property type="entry name" value="F-box domain"/>
    <property type="match status" value="1"/>
</dbReference>
<gene>
    <name evidence="1" type="primary">ga20258</name>
    <name evidence="1" type="ORF">PR202_ga20258</name>
</gene>
<dbReference type="SUPFAM" id="SSF52047">
    <property type="entry name" value="RNI-like"/>
    <property type="match status" value="1"/>
</dbReference>
<dbReference type="EMBL" id="BQKI01000009">
    <property type="protein sequence ID" value="GJN02869.1"/>
    <property type="molecule type" value="Genomic_DNA"/>
</dbReference>
<evidence type="ECO:0000313" key="1">
    <source>
        <dbReference type="EMBL" id="GJN02869.1"/>
    </source>
</evidence>
<accession>A0AAV5CXQ6</accession>
<comment type="caution">
    <text evidence="1">The sequence shown here is derived from an EMBL/GenBank/DDBJ whole genome shotgun (WGS) entry which is preliminary data.</text>
</comment>
<dbReference type="InterPro" id="IPR053197">
    <property type="entry name" value="F-box_SCFL_complex_component"/>
</dbReference>
<dbReference type="Proteomes" id="UP001054889">
    <property type="component" value="Unassembled WGS sequence"/>
</dbReference>
<dbReference type="InterPro" id="IPR036047">
    <property type="entry name" value="F-box-like_dom_sf"/>
</dbReference>
<proteinExistence type="predicted"/>
<evidence type="ECO:0000313" key="2">
    <source>
        <dbReference type="Proteomes" id="UP001054889"/>
    </source>
</evidence>
<dbReference type="AlphaFoldDB" id="A0AAV5CXQ6"/>
<name>A0AAV5CXQ6_ELECO</name>
<protein>
    <submittedName>
        <fullName evidence="1">Uncharacterized protein</fullName>
    </submittedName>
</protein>
<sequence length="321" mass="36304">MELYADGKRARASSGISTGDRLSALPDCNIRHIMSFMKARQVVQTCVLSMRWRHLRRSVPCLDVDDQEFKTTGVNRASAEELEKFEDFTDHLLIPNNISIAHLDAFRLHVSDRYHLVYCKGAQIKSSSLKNLIIDDCTGASNNLIITVPAVAYLFLSLSSYYFGGGDWFNEMPSLVKAHVNLWDNHGESEFSKDQGNLLCSLSNVTSLELLDFQTMEPLLDSCDLSDNFKILEHFLKHSPYLEKLTLRCCKFSKDLKRRKGKAKSKAASSSQRVKLVDAECKNLKLTEIIYKDDDVRPLVELLLSISGHLPKNNIKLTKAD</sequence>